<dbReference type="Pfam" id="PF02371">
    <property type="entry name" value="Transposase_20"/>
    <property type="match status" value="1"/>
</dbReference>
<dbReference type="NCBIfam" id="NF033542">
    <property type="entry name" value="transpos_IS110"/>
    <property type="match status" value="1"/>
</dbReference>
<organism evidence="3 4">
    <name type="scientific">Neptunomonas qingdaonensis</name>
    <dbReference type="NCBI Taxonomy" id="1045558"/>
    <lineage>
        <taxon>Bacteria</taxon>
        <taxon>Pseudomonadati</taxon>
        <taxon>Pseudomonadota</taxon>
        <taxon>Gammaproteobacteria</taxon>
        <taxon>Oceanospirillales</taxon>
        <taxon>Oceanospirillaceae</taxon>
        <taxon>Neptunomonas</taxon>
    </lineage>
</organism>
<reference evidence="4" key="1">
    <citation type="submission" date="2016-10" db="EMBL/GenBank/DDBJ databases">
        <authorList>
            <person name="Varghese N."/>
            <person name="Submissions S."/>
        </authorList>
    </citation>
    <scope>NUCLEOTIDE SEQUENCE [LARGE SCALE GENOMIC DNA]</scope>
    <source>
        <strain evidence="4">CGMCC 1.10971</strain>
    </source>
</reference>
<dbReference type="PANTHER" id="PTHR33055">
    <property type="entry name" value="TRANSPOSASE FOR INSERTION SEQUENCE ELEMENT IS1111A"/>
    <property type="match status" value="1"/>
</dbReference>
<dbReference type="Proteomes" id="UP000198623">
    <property type="component" value="Unassembled WGS sequence"/>
</dbReference>
<feature type="domain" description="Transposase IS116/IS110/IS902 C-terminal" evidence="2">
    <location>
        <begin position="234"/>
        <end position="313"/>
    </location>
</feature>
<name>A0A1I2WIM6_9GAMM</name>
<keyword evidence="4" id="KW-1185">Reference proteome</keyword>
<feature type="domain" description="Transposase IS110-like N-terminal" evidence="1">
    <location>
        <begin position="30"/>
        <end position="169"/>
    </location>
</feature>
<dbReference type="InterPro" id="IPR003346">
    <property type="entry name" value="Transposase_20"/>
</dbReference>
<dbReference type="InterPro" id="IPR002525">
    <property type="entry name" value="Transp_IS110-like_N"/>
</dbReference>
<dbReference type="GO" id="GO:0006313">
    <property type="term" value="P:DNA transposition"/>
    <property type="evidence" value="ECO:0007669"/>
    <property type="project" value="InterPro"/>
</dbReference>
<accession>A0A1I2WIM6</accession>
<proteinExistence type="predicted"/>
<dbReference type="Pfam" id="PF01548">
    <property type="entry name" value="DEDD_Tnp_IS110"/>
    <property type="match status" value="1"/>
</dbReference>
<dbReference type="InterPro" id="IPR047650">
    <property type="entry name" value="Transpos_IS110"/>
</dbReference>
<dbReference type="GO" id="GO:0004803">
    <property type="term" value="F:transposase activity"/>
    <property type="evidence" value="ECO:0007669"/>
    <property type="project" value="InterPro"/>
</dbReference>
<sequence>NEMVPLAFNQLCWKGDETNKENHLMYIKVLGIDLGKSSFHLIGCDSHDQQVCKKKLSRQKLITFIAQLPPCLIAFEACGGAHWLGRLCMEHGHDVRLIPPQYVKPFVKGNKNDFIDAQAITEAAGRPDMRFVAVKSIEAQSQIVVHRVREGFVAERTACMSRIGALLLEFGLSLPRGHSTMKNLFSWLSTQKVTLCPAIIGELQVMHDHYRYLNEQIAEQDAKIVQEVKQSSRCQLLKTVPGIGDMTASQLAAEVGNAHQFKNGREMAAWLGLVPRQYSTGGKPKLLGISKRGNKRLRCLLVHGARAILSRLDSYRGPMYDWLRKLRVSKSFNVVCIALANKLSRIAYAVLSKNEPYQAQQV</sequence>
<dbReference type="GO" id="GO:0003677">
    <property type="term" value="F:DNA binding"/>
    <property type="evidence" value="ECO:0007669"/>
    <property type="project" value="InterPro"/>
</dbReference>
<evidence type="ECO:0000313" key="4">
    <source>
        <dbReference type="Proteomes" id="UP000198623"/>
    </source>
</evidence>
<evidence type="ECO:0000259" key="2">
    <source>
        <dbReference type="Pfam" id="PF02371"/>
    </source>
</evidence>
<dbReference type="EMBL" id="FOOU01000035">
    <property type="protein sequence ID" value="SFH01173.1"/>
    <property type="molecule type" value="Genomic_DNA"/>
</dbReference>
<evidence type="ECO:0000313" key="3">
    <source>
        <dbReference type="EMBL" id="SFH01173.1"/>
    </source>
</evidence>
<dbReference type="AlphaFoldDB" id="A0A1I2WIM6"/>
<evidence type="ECO:0000259" key="1">
    <source>
        <dbReference type="Pfam" id="PF01548"/>
    </source>
</evidence>
<dbReference type="PANTHER" id="PTHR33055:SF3">
    <property type="entry name" value="PUTATIVE TRANSPOSASE FOR IS117-RELATED"/>
    <property type="match status" value="1"/>
</dbReference>
<gene>
    <name evidence="3" type="ORF">SAMN05216175_1351</name>
</gene>
<protein>
    <submittedName>
        <fullName evidence="3">Transposase</fullName>
    </submittedName>
</protein>
<feature type="non-terminal residue" evidence="3">
    <location>
        <position position="1"/>
    </location>
</feature>